<evidence type="ECO:0000256" key="2">
    <source>
        <dbReference type="ARBA" id="ARBA00004651"/>
    </source>
</evidence>
<keyword evidence="7 19" id="KW-1003">Cell membrane</keyword>
<feature type="transmembrane region" description="Helical" evidence="19">
    <location>
        <begin position="35"/>
        <end position="54"/>
    </location>
</feature>
<dbReference type="STRING" id="1121476.SAMN02745751_01805"/>
<evidence type="ECO:0000256" key="1">
    <source>
        <dbReference type="ARBA" id="ARBA00001946"/>
    </source>
</evidence>
<dbReference type="GO" id="GO:0005886">
    <property type="term" value="C:plasma membrane"/>
    <property type="evidence" value="ECO:0007669"/>
    <property type="project" value="UniProtKB-SubCell"/>
</dbReference>
<feature type="transmembrane region" description="Helical" evidence="19">
    <location>
        <begin position="113"/>
        <end position="133"/>
    </location>
</feature>
<evidence type="ECO:0000256" key="13">
    <source>
        <dbReference type="ARBA" id="ARBA00023136"/>
    </source>
</evidence>
<feature type="transmembrane region" description="Helical" evidence="19">
    <location>
        <begin position="139"/>
        <end position="161"/>
    </location>
</feature>
<evidence type="ECO:0000256" key="17">
    <source>
        <dbReference type="ARBA" id="ARBA00048623"/>
    </source>
</evidence>
<name>A0A1M6GRA9_9FIRM</name>
<organism evidence="20 21">
    <name type="scientific">Dethiosulfatibacter aminovorans DSM 17477</name>
    <dbReference type="NCBI Taxonomy" id="1121476"/>
    <lineage>
        <taxon>Bacteria</taxon>
        <taxon>Bacillati</taxon>
        <taxon>Bacillota</taxon>
        <taxon>Tissierellia</taxon>
        <taxon>Dethiosulfatibacter</taxon>
    </lineage>
</organism>
<protein>
    <recommendedName>
        <fullName evidence="6 19">Adenosylcobinamide-GDP ribazoletransferase</fullName>
        <ecNumber evidence="5 19">2.7.8.26</ecNumber>
    </recommendedName>
    <alternativeName>
        <fullName evidence="16 19">Cobalamin synthase</fullName>
    </alternativeName>
    <alternativeName>
        <fullName evidence="15 19">Cobalamin-5'-phosphate synthase</fullName>
    </alternativeName>
</protein>
<dbReference type="PANTHER" id="PTHR34148">
    <property type="entry name" value="ADENOSYLCOBINAMIDE-GDP RIBAZOLETRANSFERASE"/>
    <property type="match status" value="1"/>
</dbReference>
<reference evidence="20 21" key="1">
    <citation type="submission" date="2016-11" db="EMBL/GenBank/DDBJ databases">
        <authorList>
            <person name="Jaros S."/>
            <person name="Januszkiewicz K."/>
            <person name="Wedrychowicz H."/>
        </authorList>
    </citation>
    <scope>NUCLEOTIDE SEQUENCE [LARGE SCALE GENOMIC DNA]</scope>
    <source>
        <strain evidence="20 21">DSM 17477</strain>
    </source>
</reference>
<keyword evidence="21" id="KW-1185">Reference proteome</keyword>
<gene>
    <name evidence="19" type="primary">cobS</name>
    <name evidence="20" type="ORF">SAMN02745751_01805</name>
</gene>
<evidence type="ECO:0000256" key="11">
    <source>
        <dbReference type="ARBA" id="ARBA00022842"/>
    </source>
</evidence>
<dbReference type="EC" id="2.7.8.26" evidence="5 19"/>
<evidence type="ECO:0000256" key="14">
    <source>
        <dbReference type="ARBA" id="ARBA00025228"/>
    </source>
</evidence>
<proteinExistence type="inferred from homology"/>
<dbReference type="GO" id="GO:0008818">
    <property type="term" value="F:cobalamin 5'-phosphate synthase activity"/>
    <property type="evidence" value="ECO:0007669"/>
    <property type="project" value="UniProtKB-UniRule"/>
</dbReference>
<evidence type="ECO:0000256" key="15">
    <source>
        <dbReference type="ARBA" id="ARBA00032605"/>
    </source>
</evidence>
<dbReference type="Proteomes" id="UP000184052">
    <property type="component" value="Unassembled WGS sequence"/>
</dbReference>
<keyword evidence="10 19" id="KW-0812">Transmembrane</keyword>
<feature type="transmembrane region" description="Helical" evidence="19">
    <location>
        <begin position="227"/>
        <end position="246"/>
    </location>
</feature>
<evidence type="ECO:0000313" key="20">
    <source>
        <dbReference type="EMBL" id="SHJ12452.1"/>
    </source>
</evidence>
<comment type="pathway">
    <text evidence="3 19">Cofactor biosynthesis; adenosylcobalamin biosynthesis; adenosylcobalamin from cob(II)yrinate a,c-diamide: step 7/7.</text>
</comment>
<keyword evidence="11 19" id="KW-0460">Magnesium</keyword>
<evidence type="ECO:0000256" key="18">
    <source>
        <dbReference type="ARBA" id="ARBA00049504"/>
    </source>
</evidence>
<comment type="cofactor">
    <cofactor evidence="1 19">
        <name>Mg(2+)</name>
        <dbReference type="ChEBI" id="CHEBI:18420"/>
    </cofactor>
</comment>
<dbReference type="Pfam" id="PF02654">
    <property type="entry name" value="CobS"/>
    <property type="match status" value="1"/>
</dbReference>
<keyword evidence="9 19" id="KW-0808">Transferase</keyword>
<dbReference type="GO" id="GO:0009236">
    <property type="term" value="P:cobalamin biosynthetic process"/>
    <property type="evidence" value="ECO:0007669"/>
    <property type="project" value="UniProtKB-UniRule"/>
</dbReference>
<dbReference type="OrthoDB" id="9794626at2"/>
<dbReference type="HAMAP" id="MF_00719">
    <property type="entry name" value="CobS"/>
    <property type="match status" value="1"/>
</dbReference>
<evidence type="ECO:0000256" key="8">
    <source>
        <dbReference type="ARBA" id="ARBA00022573"/>
    </source>
</evidence>
<evidence type="ECO:0000256" key="16">
    <source>
        <dbReference type="ARBA" id="ARBA00032853"/>
    </source>
</evidence>
<comment type="catalytic activity">
    <reaction evidence="18 19">
        <text>alpha-ribazole 5'-phosphate + adenosylcob(III)inamide-GDP = adenosylcob(III)alamin 5'-phosphate + GMP + H(+)</text>
        <dbReference type="Rhea" id="RHEA:23560"/>
        <dbReference type="ChEBI" id="CHEBI:15378"/>
        <dbReference type="ChEBI" id="CHEBI:57918"/>
        <dbReference type="ChEBI" id="CHEBI:58115"/>
        <dbReference type="ChEBI" id="CHEBI:60487"/>
        <dbReference type="ChEBI" id="CHEBI:60493"/>
        <dbReference type="EC" id="2.7.8.26"/>
    </reaction>
</comment>
<dbReference type="RefSeq" id="WP_094762813.1">
    <property type="nucleotide sequence ID" value="NZ_FQZL01000011.1"/>
</dbReference>
<comment type="function">
    <text evidence="14 19">Joins adenosylcobinamide-GDP and alpha-ribazole to generate adenosylcobalamin (Ado-cobalamin). Also synthesizes adenosylcobalamin 5'-phosphate from adenosylcobinamide-GDP and alpha-ribazole 5'-phosphate.</text>
</comment>
<accession>A0A1M6GRA9</accession>
<keyword evidence="13 19" id="KW-0472">Membrane</keyword>
<evidence type="ECO:0000256" key="9">
    <source>
        <dbReference type="ARBA" id="ARBA00022679"/>
    </source>
</evidence>
<evidence type="ECO:0000256" key="3">
    <source>
        <dbReference type="ARBA" id="ARBA00004663"/>
    </source>
</evidence>
<evidence type="ECO:0000256" key="12">
    <source>
        <dbReference type="ARBA" id="ARBA00022989"/>
    </source>
</evidence>
<comment type="subcellular location">
    <subcellularLocation>
        <location evidence="2 19">Cell membrane</location>
        <topology evidence="2 19">Multi-pass membrane protein</topology>
    </subcellularLocation>
</comment>
<evidence type="ECO:0000256" key="4">
    <source>
        <dbReference type="ARBA" id="ARBA00010561"/>
    </source>
</evidence>
<comment type="similarity">
    <text evidence="4 19">Belongs to the CobS family.</text>
</comment>
<feature type="transmembrane region" description="Helical" evidence="19">
    <location>
        <begin position="182"/>
        <end position="215"/>
    </location>
</feature>
<sequence>MKNNMKQIMRSLSMMIAFFTRIPMKYGHEFDEDDYCIGIMFLPVIGLIIGLGLFVLKHALFFASPYVGGLVMLIFYIWITGGLHIDGLADTFDGIFSGRDRDRMFEIMKDSRVGSFGAISISLLMISYVILFAENTPGAILMMGVVGKSSVLSSASISSYAKEEMGLGTMFVENCGERERYIGILFTALVSVFAGYKLMIPAGITFVLVALITQYLKKVLGGTTGDTMGFIGELSQIIFLILSSIIY</sequence>
<dbReference type="PANTHER" id="PTHR34148:SF1">
    <property type="entry name" value="ADENOSYLCOBINAMIDE-GDP RIBAZOLETRANSFERASE"/>
    <property type="match status" value="1"/>
</dbReference>
<keyword evidence="12 19" id="KW-1133">Transmembrane helix</keyword>
<evidence type="ECO:0000256" key="19">
    <source>
        <dbReference type="HAMAP-Rule" id="MF_00719"/>
    </source>
</evidence>
<feature type="transmembrane region" description="Helical" evidence="19">
    <location>
        <begin position="60"/>
        <end position="79"/>
    </location>
</feature>
<keyword evidence="8 19" id="KW-0169">Cobalamin biosynthesis</keyword>
<comment type="catalytic activity">
    <reaction evidence="17 19">
        <text>alpha-ribazole + adenosylcob(III)inamide-GDP = adenosylcob(III)alamin + GMP + H(+)</text>
        <dbReference type="Rhea" id="RHEA:16049"/>
        <dbReference type="ChEBI" id="CHEBI:10329"/>
        <dbReference type="ChEBI" id="CHEBI:15378"/>
        <dbReference type="ChEBI" id="CHEBI:18408"/>
        <dbReference type="ChEBI" id="CHEBI:58115"/>
        <dbReference type="ChEBI" id="CHEBI:60487"/>
        <dbReference type="EC" id="2.7.8.26"/>
    </reaction>
</comment>
<dbReference type="AlphaFoldDB" id="A0A1M6GRA9"/>
<dbReference type="UniPathway" id="UPA00148">
    <property type="reaction ID" value="UER00238"/>
</dbReference>
<evidence type="ECO:0000313" key="21">
    <source>
        <dbReference type="Proteomes" id="UP000184052"/>
    </source>
</evidence>
<evidence type="ECO:0000256" key="5">
    <source>
        <dbReference type="ARBA" id="ARBA00013200"/>
    </source>
</evidence>
<dbReference type="GO" id="GO:0051073">
    <property type="term" value="F:adenosylcobinamide-GDP ribazoletransferase activity"/>
    <property type="evidence" value="ECO:0007669"/>
    <property type="project" value="UniProtKB-UniRule"/>
</dbReference>
<dbReference type="EMBL" id="FQZL01000011">
    <property type="protein sequence ID" value="SHJ12452.1"/>
    <property type="molecule type" value="Genomic_DNA"/>
</dbReference>
<evidence type="ECO:0000256" key="6">
    <source>
        <dbReference type="ARBA" id="ARBA00015850"/>
    </source>
</evidence>
<evidence type="ECO:0000256" key="10">
    <source>
        <dbReference type="ARBA" id="ARBA00022692"/>
    </source>
</evidence>
<dbReference type="InterPro" id="IPR003805">
    <property type="entry name" value="CobS"/>
</dbReference>
<evidence type="ECO:0000256" key="7">
    <source>
        <dbReference type="ARBA" id="ARBA00022475"/>
    </source>
</evidence>
<dbReference type="NCBIfam" id="TIGR00317">
    <property type="entry name" value="cobS"/>
    <property type="match status" value="1"/>
</dbReference>